<accession>A0AAU8AXI1</accession>
<dbReference type="Pfam" id="PF10926">
    <property type="entry name" value="DUF2800"/>
    <property type="match status" value="1"/>
</dbReference>
<dbReference type="InterPro" id="IPR011604">
    <property type="entry name" value="PDDEXK-like_dom_sf"/>
</dbReference>
<name>A0AAU8AXI1_9CAUD</name>
<dbReference type="EMBL" id="PP511443">
    <property type="protein sequence ID" value="XCD04296.1"/>
    <property type="molecule type" value="Genomic_DNA"/>
</dbReference>
<proteinExistence type="predicted"/>
<evidence type="ECO:0000313" key="1">
    <source>
        <dbReference type="EMBL" id="XCD04296.1"/>
    </source>
</evidence>
<dbReference type="Gene3D" id="3.90.320.10">
    <property type="match status" value="1"/>
</dbReference>
<dbReference type="InterPro" id="IPR021229">
    <property type="entry name" value="DUF2800"/>
</dbReference>
<protein>
    <submittedName>
        <fullName evidence="1">PD-(D/E)XK nuclease superfamily</fullName>
    </submittedName>
</protein>
<reference evidence="1" key="1">
    <citation type="submission" date="2024-03" db="EMBL/GenBank/DDBJ databases">
        <title>Diverse circular DNA viruses in blood, oral, and fecal samples of captive lemurs.</title>
        <authorList>
            <person name="Paietta E.N."/>
            <person name="Kraberger S."/>
            <person name="Lund M.C."/>
            <person name="Custer J.M."/>
            <person name="Vargas K.M."/>
            <person name="Ehmke E.E."/>
            <person name="Yoder A.D."/>
            <person name="Varsani A."/>
        </authorList>
    </citation>
    <scope>NUCLEOTIDE SEQUENCE</scope>
    <source>
        <strain evidence="1">Duke_22FF_208</strain>
    </source>
</reference>
<sequence>MGKHALLSASGSARWLECTPSAHLELQFPKKSSSYAEEGTAAHELCELAARYSLREITKAKYQKKLTELSKGQYYNAEMQECANDYGQFISETVKATRENCPDAIVELEVKNLDFSDWAPEGFGTGDCVIVADDLLEIIDFKYGKGVRVEAYNNPQMRLYALGAIKLYGELYDIKRVRMSIIQPRINREPSTDEITVEELLDWAENYVKPRAALAFAGEGEFNPGEKTCKFCRAKEQCKARYEKNLALFDEAPDTLLITPDEAGVILEKASDIKAWLKDLENLVMTKLFEGQPVDGWKLVEGRSNRKYTDETQVAEAMKAAGYDEALFYERSLLGITAMEKAFGKKAVGEVLKDLIYKPQGKPTLAPATDKRPEFKPEELVLDAFDDVEE</sequence>
<organism evidence="1">
    <name type="scientific">Dulem virus 37</name>
    <dbReference type="NCBI Taxonomy" id="3145755"/>
    <lineage>
        <taxon>Viruses</taxon>
        <taxon>Duplodnaviria</taxon>
        <taxon>Heunggongvirae</taxon>
        <taxon>Uroviricota</taxon>
        <taxon>Caudoviricetes</taxon>
    </lineage>
</organism>